<dbReference type="InterPro" id="IPR037143">
    <property type="entry name" value="4-PPantetheinyl_Trfase_dom_sf"/>
</dbReference>
<evidence type="ECO:0000256" key="2">
    <source>
        <dbReference type="ARBA" id="ARBA00022679"/>
    </source>
</evidence>
<gene>
    <name evidence="4" type="ORF">EDD80_101151</name>
</gene>
<accession>A0A4R3KXH8</accession>
<comment type="similarity">
    <text evidence="1">Belongs to the P-Pant transferase superfamily. Gsp/Sfp/HetI/AcpT family.</text>
</comment>
<dbReference type="EMBL" id="SMAD01000001">
    <property type="protein sequence ID" value="TCS89954.1"/>
    <property type="molecule type" value="Genomic_DNA"/>
</dbReference>
<evidence type="ECO:0000313" key="4">
    <source>
        <dbReference type="EMBL" id="TCS89954.1"/>
    </source>
</evidence>
<dbReference type="GO" id="GO:0005829">
    <property type="term" value="C:cytosol"/>
    <property type="evidence" value="ECO:0007669"/>
    <property type="project" value="TreeGrafter"/>
</dbReference>
<dbReference type="Gene3D" id="3.90.470.20">
    <property type="entry name" value="4'-phosphopantetheinyl transferase domain"/>
    <property type="match status" value="1"/>
</dbReference>
<protein>
    <submittedName>
        <fullName evidence="4">4'-phosphopantetheinyl transferase superfamily protein</fullName>
    </submittedName>
</protein>
<dbReference type="GO" id="GO:0008897">
    <property type="term" value="F:holo-[acyl-carrier-protein] synthase activity"/>
    <property type="evidence" value="ECO:0007669"/>
    <property type="project" value="InterPro"/>
</dbReference>
<dbReference type="GO" id="GO:0000287">
    <property type="term" value="F:magnesium ion binding"/>
    <property type="evidence" value="ECO:0007669"/>
    <property type="project" value="InterPro"/>
</dbReference>
<reference evidence="4 5" key="1">
    <citation type="submission" date="2019-03" db="EMBL/GenBank/DDBJ databases">
        <title>Genomic Encyclopedia of Type Strains, Phase IV (KMG-IV): sequencing the most valuable type-strain genomes for metagenomic binning, comparative biology and taxonomic classification.</title>
        <authorList>
            <person name="Goeker M."/>
        </authorList>
    </citation>
    <scope>NUCLEOTIDE SEQUENCE [LARGE SCALE GENOMIC DNA]</scope>
    <source>
        <strain evidence="4 5">DSM 21100</strain>
    </source>
</reference>
<dbReference type="OrthoDB" id="1190494at2"/>
<name>A0A4R3KXH8_9SPHI</name>
<proteinExistence type="inferred from homology"/>
<dbReference type="InterPro" id="IPR008278">
    <property type="entry name" value="4-PPantetheinyl_Trfase_dom"/>
</dbReference>
<keyword evidence="2 4" id="KW-0808">Transferase</keyword>
<dbReference type="RefSeq" id="WP_132127428.1">
    <property type="nucleotide sequence ID" value="NZ_CP042432.1"/>
</dbReference>
<evidence type="ECO:0000313" key="5">
    <source>
        <dbReference type="Proteomes" id="UP000295807"/>
    </source>
</evidence>
<keyword evidence="5" id="KW-1185">Reference proteome</keyword>
<dbReference type="GO" id="GO:0019878">
    <property type="term" value="P:lysine biosynthetic process via aminoadipic acid"/>
    <property type="evidence" value="ECO:0007669"/>
    <property type="project" value="TreeGrafter"/>
</dbReference>
<organism evidence="4 5">
    <name type="scientific">Anseongella ginsenosidimutans</name>
    <dbReference type="NCBI Taxonomy" id="496056"/>
    <lineage>
        <taxon>Bacteria</taxon>
        <taxon>Pseudomonadati</taxon>
        <taxon>Bacteroidota</taxon>
        <taxon>Sphingobacteriia</taxon>
        <taxon>Sphingobacteriales</taxon>
        <taxon>Sphingobacteriaceae</taxon>
        <taxon>Anseongella</taxon>
    </lineage>
</organism>
<evidence type="ECO:0000259" key="3">
    <source>
        <dbReference type="Pfam" id="PF01648"/>
    </source>
</evidence>
<sequence length="222" mass="25556">MPIVFRKNIAEGTELSIWRIAESADQLYSKLQLDERERAVFDSFKNQHKRSLHWLGSRVLLRTLLNTDKYINLKIDEYRKPYLANLPHQVSISHSHDFAAVMVSLNGPVGVDIEEISPKIEKVAFRFLLPEELSFIAEKTACAGIADGEARLHHLYACWSVKEAIYKWYGKGGLAFQGGIILQPFPLEKEGCVRAKVLLDGQWREMNACYREFEGYMLAWCY</sequence>
<dbReference type="Pfam" id="PF01648">
    <property type="entry name" value="ACPS"/>
    <property type="match status" value="1"/>
</dbReference>
<dbReference type="Proteomes" id="UP000295807">
    <property type="component" value="Unassembled WGS sequence"/>
</dbReference>
<feature type="domain" description="4'-phosphopantetheinyl transferase" evidence="3">
    <location>
        <begin position="108"/>
        <end position="173"/>
    </location>
</feature>
<dbReference type="AlphaFoldDB" id="A0A4R3KXH8"/>
<dbReference type="InterPro" id="IPR050559">
    <property type="entry name" value="P-Pant_transferase_sf"/>
</dbReference>
<dbReference type="PANTHER" id="PTHR12215:SF10">
    <property type="entry name" value="L-AMINOADIPATE-SEMIALDEHYDE DEHYDROGENASE-PHOSPHOPANTETHEINYL TRANSFERASE"/>
    <property type="match status" value="1"/>
</dbReference>
<comment type="caution">
    <text evidence="4">The sequence shown here is derived from an EMBL/GenBank/DDBJ whole genome shotgun (WGS) entry which is preliminary data.</text>
</comment>
<evidence type="ECO:0000256" key="1">
    <source>
        <dbReference type="ARBA" id="ARBA00010990"/>
    </source>
</evidence>
<dbReference type="PANTHER" id="PTHR12215">
    <property type="entry name" value="PHOSPHOPANTETHEINE TRANSFERASE"/>
    <property type="match status" value="1"/>
</dbReference>
<dbReference type="SUPFAM" id="SSF56214">
    <property type="entry name" value="4'-phosphopantetheinyl transferase"/>
    <property type="match status" value="2"/>
</dbReference>